<dbReference type="FunFam" id="3.80.10.10:FF:001438">
    <property type="entry name" value="Uncharacterized protein"/>
    <property type="match status" value="1"/>
</dbReference>
<gene>
    <name evidence="13" type="primary">LOC118416557</name>
</gene>
<keyword evidence="2" id="KW-1003">Cell membrane</keyword>
<dbReference type="SMART" id="SM00082">
    <property type="entry name" value="LRRCT"/>
    <property type="match status" value="4"/>
</dbReference>
<dbReference type="Pfam" id="PF00560">
    <property type="entry name" value="LRR_1"/>
    <property type="match status" value="3"/>
</dbReference>
<keyword evidence="5" id="KW-0732">Signal</keyword>
<dbReference type="Gene3D" id="3.80.10.10">
    <property type="entry name" value="Ribonuclease Inhibitor"/>
    <property type="match status" value="14"/>
</dbReference>
<dbReference type="SMART" id="SM00013">
    <property type="entry name" value="LRRNT"/>
    <property type="match status" value="5"/>
</dbReference>
<sequence>MLHLEYNKMSAVPTRELMDKPYLKHLSLRGNPIRMVKEGSFPHLQSLEMLDLGGTAIRNIGQPAFRPLTNLRTLLLSGSSRLVRLKKKSLLGLTNLRYLDVTNCALRDIHPDVFRDTKNIYRVAFADNPFICSAAICPMVDWINEKLPNTDFMNIERATCAEPDFLRGKSLLTLQGALGLPCRSRPANIEESRSIAIALVECPISCACQGQSVDCKNRGLREILTTFPVQTKSLDLGNNMIGSIPPGTFVNLPNLERLNLENNDLRDDSLASGSFYGLSQLKHLNLSNNQFSLFPEETQSLGETLEVLDLSGNKISRVTPETFADFENLQVLHMKNMGLRRLERSSLNGMKNLTTLHLDSNRLTIMPNKEIQPLRSLKNLTMRGNPVKHISKKSLYHFPAVEHLDIRDMRLRKLGKRIFNQLPSLKTLKLSGNVQLSSVHRTSLAALKNLQHLELDNCNLTTLPRETLEDLTSLSYCTLQSNPWKCKGLKFCGLYDWLVRGSVEVPFQDEIQCGSPASERWRPLRSVSISKICGTTDTKPTQVPEMQPTTPQLNDTVCPSNCSCRDDNSVYCSNAGLNAIPTPLAETTASLFLDNNNISELNPSEFEGLPNLQVLDLTTNLLTFDSIDDMTFAPLTKLRYLYLSKNKFTSIPMYVPSSTYYLDVQGNQITGVREDVLSELLRNVPSLNWIALENNPWHCDPDVCTLRKLFDAGAIRLPYPEKMLCSTPPNLKNLAVMGPYIKQFCETDGFPSPGSVEANVTTVTTTPATTTVPTEVTTRTKDCPSMCTCTSEGYVNCANAGLTSPPSKLPARTRHLNLAQNLIRYIGKEDLRDLPDLKVLELQGNGMTNNGIEDGFFETLSSLEYLFLSDNELTSVPEKLPPKLYYLELHANRITALPNRILSRIFENPAKLPTLTLHENPWTCDRNLCRLIQWIHSGAVHVPYRGRIVCDSPEEFRRTRLLRWGMTTNCNDEPVETTTVTLTTTDVDADIIPSCPTGCLCNVADGFVDCSGIGLRKFPSNIPPGTRHLSLADNYLEEISAQSVAHLQGVEVLDIKNNLITLNGLSEAPFSELIGLKFLVLTNNRLTQIPSPDTLPDSLKVLHLDNNYILSIPPERFRALSKGLPSLGTLSLRGNPYRCNRQFCELYTALLASRTITIPFTDRIACYESRSQGEPFMAEAFCSTLDKDESESNPTTPTIPFEPYPTYPSIVVVDNADAGIEQPGPTVPACPDAYPASKTACPKRCRCTHQVIDCIRTEMEKIPVNLFADTRNLFLEANRIQAVPSCTFWGLPNLQLLDLHGNTLKNEGLDQGSFLGIRNLTYIYLSNNLISSVPAHLPTTLLYLYLNHNHISMIPTGIFDRHGKLRRLYIEHNLLRDSGIETNSFQGLRSLRFLSLAGNRLLFVPKNMPQSLTHLVLDDNKIDFLPPKCFQGLHKLQLLSLNNNSLPDHGIHSGSYAGLHKLTRLYLSNNSLKSVPYGLPKTLEDLNLDRNSISILDRSKLKSLENLLKLSLAWNNVTLRGIPPKIFDDLREITHLDLDGNHIESVPEYLPRKLEILKLSNNLISMIPNNVFHITPKITEIHLANNSLSNFAVPQQVFYNLDDLTTLDLSGNYLNTVPSELPGNLRYLFLQQNYITDVKADMSHMGKLQWLVLGNNRLTSRYFPHQIFSHLGELKHLDLSHNYLEEVPPNLPRSLEFLYLNNNGIETIQEDTFMGLPFLKALDLSNNYLAESRIASGSLRRLSALRSLNLSENDFRKPLAKTELPYNLQEYNP</sequence>
<evidence type="ECO:0000256" key="2">
    <source>
        <dbReference type="ARBA" id="ARBA00022475"/>
    </source>
</evidence>
<proteinExistence type="predicted"/>
<dbReference type="Proteomes" id="UP000001554">
    <property type="component" value="Chromosome 5"/>
</dbReference>
<evidence type="ECO:0000256" key="3">
    <source>
        <dbReference type="ARBA" id="ARBA00022614"/>
    </source>
</evidence>
<reference evidence="12" key="1">
    <citation type="journal article" date="2020" name="Nat. Ecol. Evol.">
        <title>Deeply conserved synteny resolves early events in vertebrate evolution.</title>
        <authorList>
            <person name="Simakov O."/>
            <person name="Marletaz F."/>
            <person name="Yue J.X."/>
            <person name="O'Connell B."/>
            <person name="Jenkins J."/>
            <person name="Brandt A."/>
            <person name="Calef R."/>
            <person name="Tung C.H."/>
            <person name="Huang T.K."/>
            <person name="Schmutz J."/>
            <person name="Satoh N."/>
            <person name="Yu J.K."/>
            <person name="Putnam N.H."/>
            <person name="Green R.E."/>
            <person name="Rokhsar D.S."/>
        </authorList>
    </citation>
    <scope>NUCLEOTIDE SEQUENCE [LARGE SCALE GENOMIC DNA]</scope>
    <source>
        <strain evidence="12">S238N-H82</strain>
    </source>
</reference>
<dbReference type="RefSeq" id="XP_035677591.1">
    <property type="nucleotide sequence ID" value="XM_035821698.1"/>
</dbReference>
<organism evidence="12 13">
    <name type="scientific">Branchiostoma floridae</name>
    <name type="common">Florida lancelet</name>
    <name type="synonym">Amphioxus</name>
    <dbReference type="NCBI Taxonomy" id="7739"/>
    <lineage>
        <taxon>Eukaryota</taxon>
        <taxon>Metazoa</taxon>
        <taxon>Chordata</taxon>
        <taxon>Cephalochordata</taxon>
        <taxon>Leptocardii</taxon>
        <taxon>Amphioxiformes</taxon>
        <taxon>Branchiostomatidae</taxon>
        <taxon>Branchiostoma</taxon>
    </lineage>
</organism>
<name>A0A9J7L7V7_BRAFL</name>
<dbReference type="Pfam" id="PF13855">
    <property type="entry name" value="LRR_8"/>
    <property type="match status" value="12"/>
</dbReference>
<dbReference type="OMA" id="FINSYCE"/>
<evidence type="ECO:0000259" key="10">
    <source>
        <dbReference type="SMART" id="SM00013"/>
    </source>
</evidence>
<feature type="domain" description="LRRNT" evidence="10">
    <location>
        <begin position="557"/>
        <end position="589"/>
    </location>
</feature>
<dbReference type="GO" id="GO:0005886">
    <property type="term" value="C:plasma membrane"/>
    <property type="evidence" value="ECO:0000318"/>
    <property type="project" value="GO_Central"/>
</dbReference>
<keyword evidence="3" id="KW-0433">Leucine-rich repeat</keyword>
<dbReference type="SMART" id="SM00364">
    <property type="entry name" value="LRR_BAC"/>
    <property type="match status" value="18"/>
</dbReference>
<dbReference type="GO" id="GO:0038023">
    <property type="term" value="F:signaling receptor activity"/>
    <property type="evidence" value="ECO:0000318"/>
    <property type="project" value="GO_Central"/>
</dbReference>
<evidence type="ECO:0000313" key="13">
    <source>
        <dbReference type="RefSeq" id="XP_035677591.1"/>
    </source>
</evidence>
<keyword evidence="12" id="KW-1185">Reference proteome</keyword>
<feature type="domain" description="LRRNT" evidence="10">
    <location>
        <begin position="201"/>
        <end position="233"/>
    </location>
</feature>
<feature type="domain" description="LRRNT" evidence="10">
    <location>
        <begin position="1240"/>
        <end position="1272"/>
    </location>
</feature>
<dbReference type="OrthoDB" id="10027416at2759"/>
<evidence type="ECO:0000256" key="9">
    <source>
        <dbReference type="ARBA" id="ARBA00023180"/>
    </source>
</evidence>
<feature type="domain" description="LRRCT" evidence="11">
    <location>
        <begin position="920"/>
        <end position="971"/>
    </location>
</feature>
<protein>
    <submittedName>
        <fullName evidence="13">Uncharacterized protein LOC118416557</fullName>
    </submittedName>
</protein>
<evidence type="ECO:0000256" key="8">
    <source>
        <dbReference type="ARBA" id="ARBA00023136"/>
    </source>
</evidence>
<feature type="domain" description="LRRCT" evidence="11">
    <location>
        <begin position="128"/>
        <end position="183"/>
    </location>
</feature>
<keyword evidence="6" id="KW-0677">Repeat</keyword>
<feature type="domain" description="LRRNT" evidence="10">
    <location>
        <begin position="994"/>
        <end position="1028"/>
    </location>
</feature>
<evidence type="ECO:0000256" key="7">
    <source>
        <dbReference type="ARBA" id="ARBA00022989"/>
    </source>
</evidence>
<dbReference type="SMART" id="SM00369">
    <property type="entry name" value="LRR_TYP"/>
    <property type="match status" value="37"/>
</dbReference>
<dbReference type="InterPro" id="IPR000483">
    <property type="entry name" value="Cys-rich_flank_reg_C"/>
</dbReference>
<dbReference type="PROSITE" id="PS51450">
    <property type="entry name" value="LRR"/>
    <property type="match status" value="9"/>
</dbReference>
<dbReference type="PANTHER" id="PTHR45712">
    <property type="entry name" value="AGAP008170-PA"/>
    <property type="match status" value="1"/>
</dbReference>
<evidence type="ECO:0000256" key="1">
    <source>
        <dbReference type="ARBA" id="ARBA00004236"/>
    </source>
</evidence>
<keyword evidence="9" id="KW-0325">Glycoprotein</keyword>
<dbReference type="SUPFAM" id="SSF52058">
    <property type="entry name" value="L domain-like"/>
    <property type="match status" value="5"/>
</dbReference>
<dbReference type="KEGG" id="bfo:118416557"/>
<dbReference type="InterPro" id="IPR003591">
    <property type="entry name" value="Leu-rich_rpt_typical-subtyp"/>
</dbReference>
<feature type="domain" description="LRRCT" evidence="11">
    <location>
        <begin position="482"/>
        <end position="534"/>
    </location>
</feature>
<keyword evidence="8" id="KW-0472">Membrane</keyword>
<dbReference type="Pfam" id="PF01463">
    <property type="entry name" value="LRRCT"/>
    <property type="match status" value="2"/>
</dbReference>
<dbReference type="SUPFAM" id="SSF52047">
    <property type="entry name" value="RNI-like"/>
    <property type="match status" value="1"/>
</dbReference>
<reference evidence="13" key="2">
    <citation type="submission" date="2025-08" db="UniProtKB">
        <authorList>
            <consortium name="RefSeq"/>
        </authorList>
    </citation>
    <scope>IDENTIFICATION</scope>
    <source>
        <strain evidence="13">S238N-H82</strain>
        <tissue evidence="13">Testes</tissue>
    </source>
</reference>
<feature type="domain" description="LRRCT" evidence="11">
    <location>
        <begin position="695"/>
        <end position="746"/>
    </location>
</feature>
<evidence type="ECO:0000256" key="4">
    <source>
        <dbReference type="ARBA" id="ARBA00022692"/>
    </source>
</evidence>
<accession>A0A9J7L7V7</accession>
<dbReference type="GeneID" id="118416557"/>
<dbReference type="InterPro" id="IPR050333">
    <property type="entry name" value="SLRP"/>
</dbReference>
<comment type="subcellular location">
    <subcellularLocation>
        <location evidence="1">Cell membrane</location>
    </subcellularLocation>
</comment>
<dbReference type="InterPro" id="IPR001611">
    <property type="entry name" value="Leu-rich_rpt"/>
</dbReference>
<evidence type="ECO:0000259" key="11">
    <source>
        <dbReference type="SMART" id="SM00082"/>
    </source>
</evidence>
<evidence type="ECO:0000256" key="5">
    <source>
        <dbReference type="ARBA" id="ARBA00022729"/>
    </source>
</evidence>
<keyword evidence="7" id="KW-1133">Transmembrane helix</keyword>
<dbReference type="PANTHER" id="PTHR45712:SF31">
    <property type="entry name" value="PODOCAN"/>
    <property type="match status" value="1"/>
</dbReference>
<dbReference type="InterPro" id="IPR032675">
    <property type="entry name" value="LRR_dom_sf"/>
</dbReference>
<evidence type="ECO:0000313" key="12">
    <source>
        <dbReference type="Proteomes" id="UP000001554"/>
    </source>
</evidence>
<feature type="domain" description="LRRNT" evidence="10">
    <location>
        <begin position="782"/>
        <end position="815"/>
    </location>
</feature>
<keyword evidence="4" id="KW-0812">Transmembrane</keyword>
<dbReference type="InterPro" id="IPR000372">
    <property type="entry name" value="LRRNT"/>
</dbReference>
<evidence type="ECO:0000256" key="6">
    <source>
        <dbReference type="ARBA" id="ARBA00022737"/>
    </source>
</evidence>
<dbReference type="SMART" id="SM00365">
    <property type="entry name" value="LRR_SD22"/>
    <property type="match status" value="15"/>
</dbReference>